<keyword evidence="1" id="KW-0732">Signal</keyword>
<accession>A0A1A9VIU4</accession>
<dbReference type="Proteomes" id="UP000078200">
    <property type="component" value="Unassembled WGS sequence"/>
</dbReference>
<dbReference type="Gene3D" id="3.15.10.30">
    <property type="entry name" value="Haemolymph juvenile hormone binding protein"/>
    <property type="match status" value="1"/>
</dbReference>
<evidence type="ECO:0000256" key="1">
    <source>
        <dbReference type="SAM" id="SignalP"/>
    </source>
</evidence>
<feature type="chain" id="PRO_5008399423" evidence="1">
    <location>
        <begin position="23"/>
        <end position="262"/>
    </location>
</feature>
<feature type="signal peptide" evidence="1">
    <location>
        <begin position="1"/>
        <end position="22"/>
    </location>
</feature>
<dbReference type="Pfam" id="PF06585">
    <property type="entry name" value="JHBP"/>
    <property type="match status" value="1"/>
</dbReference>
<dbReference type="VEuPathDB" id="VectorBase:GAUT038840"/>
<sequence length="262" mass="30013">MQSNRCIFLAILGLSGLSFTASQQQNEHTYELPEHLRDIRCREDDPALNECIRKALQRGIHFFKTGIPAINVPVVDPFHIHKVNYQFSNNVIKGKIRLRNINVKGLSDITVKNVDYSRKRNHVHIIVDAAMPRLIIEGNHRADVVINNVKILSNGSFSLTLINLVVKVIMDTELYERDGHEHDRVLKVNFDINADDMKIKAGGLLPEPALNDAIVDFINENWRQLYKIIFAEARPMWEPTAVKFVNDYTSYIPHDLLILKNA</sequence>
<evidence type="ECO:0000313" key="3">
    <source>
        <dbReference type="Proteomes" id="UP000078200"/>
    </source>
</evidence>
<dbReference type="STRING" id="7395.A0A1A9VIU4"/>
<name>A0A1A9VIU4_GLOAU</name>
<dbReference type="InterPro" id="IPR038606">
    <property type="entry name" value="To_sf"/>
</dbReference>
<dbReference type="InterPro" id="IPR010562">
    <property type="entry name" value="Haemolymph_juvenile_hormone-bd"/>
</dbReference>
<dbReference type="EnsemblMetazoa" id="GAUT038840-RA">
    <property type="protein sequence ID" value="GAUT038840-PA"/>
    <property type="gene ID" value="GAUT038840"/>
</dbReference>
<reference evidence="2" key="1">
    <citation type="submission" date="2020-05" db="UniProtKB">
        <authorList>
            <consortium name="EnsemblMetazoa"/>
        </authorList>
    </citation>
    <scope>IDENTIFICATION</scope>
    <source>
        <strain evidence="2">TTRI</strain>
    </source>
</reference>
<organism evidence="2 3">
    <name type="scientific">Glossina austeni</name>
    <name type="common">Savannah tsetse fly</name>
    <dbReference type="NCBI Taxonomy" id="7395"/>
    <lineage>
        <taxon>Eukaryota</taxon>
        <taxon>Metazoa</taxon>
        <taxon>Ecdysozoa</taxon>
        <taxon>Arthropoda</taxon>
        <taxon>Hexapoda</taxon>
        <taxon>Insecta</taxon>
        <taxon>Pterygota</taxon>
        <taxon>Neoptera</taxon>
        <taxon>Endopterygota</taxon>
        <taxon>Diptera</taxon>
        <taxon>Brachycera</taxon>
        <taxon>Muscomorpha</taxon>
        <taxon>Hippoboscoidea</taxon>
        <taxon>Glossinidae</taxon>
        <taxon>Glossina</taxon>
    </lineage>
</organism>
<proteinExistence type="predicted"/>
<dbReference type="AlphaFoldDB" id="A0A1A9VIU4"/>
<evidence type="ECO:0000313" key="2">
    <source>
        <dbReference type="EnsemblMetazoa" id="GAUT038840-PA"/>
    </source>
</evidence>
<dbReference type="PANTHER" id="PTHR11008:SF18">
    <property type="entry name" value="BCDNA.GH05536-RELATED"/>
    <property type="match status" value="1"/>
</dbReference>
<protein>
    <submittedName>
        <fullName evidence="2">Uncharacterized protein</fullName>
    </submittedName>
</protein>
<dbReference type="PANTHER" id="PTHR11008">
    <property type="entry name" value="PROTEIN TAKEOUT-LIKE PROTEIN"/>
    <property type="match status" value="1"/>
</dbReference>
<dbReference type="GO" id="GO:0005615">
    <property type="term" value="C:extracellular space"/>
    <property type="evidence" value="ECO:0007669"/>
    <property type="project" value="TreeGrafter"/>
</dbReference>
<keyword evidence="3" id="KW-1185">Reference proteome</keyword>
<dbReference type="SMART" id="SM00700">
    <property type="entry name" value="JHBP"/>
    <property type="match status" value="1"/>
</dbReference>